<gene>
    <name evidence="2" type="ORF">MHBO_000833</name>
</gene>
<feature type="non-terminal residue" evidence="2">
    <location>
        <position position="117"/>
    </location>
</feature>
<keyword evidence="3" id="KW-1185">Reference proteome</keyword>
<comment type="caution">
    <text evidence="2">The sequence shown here is derived from an EMBL/GenBank/DDBJ whole genome shotgun (WGS) entry which is preliminary data.</text>
</comment>
<dbReference type="Gene3D" id="1.20.900.10">
    <property type="entry name" value="Dbl homology (DH) domain"/>
    <property type="match status" value="1"/>
</dbReference>
<dbReference type="EMBL" id="JBDODL010000162">
    <property type="protein sequence ID" value="MES1918949.1"/>
    <property type="molecule type" value="Genomic_DNA"/>
</dbReference>
<evidence type="ECO:0000313" key="2">
    <source>
        <dbReference type="EMBL" id="MES1918949.1"/>
    </source>
</evidence>
<sequence>MTSLFDEKALKKEQPQLNDDDPARFKIVSEIVSSEKRYVEQLNVLNSLYIVPIEASFETEPILTEDQSGVIFNNLTVIKQLNGIFFYKMKERLVSWNKNSHIGDIFIDFVPYFKMYM</sequence>
<dbReference type="InterPro" id="IPR035899">
    <property type="entry name" value="DBL_dom_sf"/>
</dbReference>
<evidence type="ECO:0000259" key="1">
    <source>
        <dbReference type="PROSITE" id="PS50010"/>
    </source>
</evidence>
<dbReference type="InterPro" id="IPR000219">
    <property type="entry name" value="DH_dom"/>
</dbReference>
<organism evidence="2 3">
    <name type="scientific">Bonamia ostreae</name>
    <dbReference type="NCBI Taxonomy" id="126728"/>
    <lineage>
        <taxon>Eukaryota</taxon>
        <taxon>Sar</taxon>
        <taxon>Rhizaria</taxon>
        <taxon>Endomyxa</taxon>
        <taxon>Ascetosporea</taxon>
        <taxon>Haplosporida</taxon>
        <taxon>Bonamia</taxon>
    </lineage>
</organism>
<reference evidence="2 3" key="1">
    <citation type="journal article" date="2024" name="BMC Biol.">
        <title>Comparative genomics of Ascetosporea gives new insight into the evolutionary basis for animal parasitism in Rhizaria.</title>
        <authorList>
            <person name="Hiltunen Thoren M."/>
            <person name="Onut-Brannstrom I."/>
            <person name="Alfjorden A."/>
            <person name="Peckova H."/>
            <person name="Swords F."/>
            <person name="Hooper C."/>
            <person name="Holzer A.S."/>
            <person name="Bass D."/>
            <person name="Burki F."/>
        </authorList>
    </citation>
    <scope>NUCLEOTIDE SEQUENCE [LARGE SCALE GENOMIC DNA]</scope>
    <source>
        <strain evidence="2">20-A016</strain>
    </source>
</reference>
<dbReference type="Proteomes" id="UP001439008">
    <property type="component" value="Unassembled WGS sequence"/>
</dbReference>
<protein>
    <recommendedName>
        <fullName evidence="1">DH domain-containing protein</fullName>
    </recommendedName>
</protein>
<dbReference type="PANTHER" id="PTHR12673:SF159">
    <property type="entry name" value="LD03170P"/>
    <property type="match status" value="1"/>
</dbReference>
<feature type="domain" description="DH" evidence="1">
    <location>
        <begin position="23"/>
        <end position="117"/>
    </location>
</feature>
<proteinExistence type="predicted"/>
<evidence type="ECO:0000313" key="3">
    <source>
        <dbReference type="Proteomes" id="UP001439008"/>
    </source>
</evidence>
<dbReference type="SUPFAM" id="SSF48065">
    <property type="entry name" value="DBL homology domain (DH-domain)"/>
    <property type="match status" value="1"/>
</dbReference>
<dbReference type="PROSITE" id="PS50010">
    <property type="entry name" value="DH_2"/>
    <property type="match status" value="1"/>
</dbReference>
<accession>A0ABV2AGZ0</accession>
<name>A0ABV2AGZ0_9EUKA</name>
<dbReference type="PANTHER" id="PTHR12673">
    <property type="entry name" value="FACIOGENITAL DYSPLASIA PROTEIN"/>
    <property type="match status" value="1"/>
</dbReference>
<dbReference type="InterPro" id="IPR051092">
    <property type="entry name" value="FYVE_RhoGEF_PH"/>
</dbReference>
<dbReference type="Pfam" id="PF00621">
    <property type="entry name" value="RhoGEF"/>
    <property type="match status" value="1"/>
</dbReference>